<sequence length="107" mass="11489">MTREERALLQERVKTLVLGHALEAVLSRFVDADQAAGRDAGADLSRMEEMLLSAARGLADRATTQKLSVLVAVEDVSAIVRTAFDAAREKIELIRPADEATEAAIAA</sequence>
<evidence type="ECO:0000313" key="2">
    <source>
        <dbReference type="Proteomes" id="UP001596292"/>
    </source>
</evidence>
<evidence type="ECO:0008006" key="3">
    <source>
        <dbReference type="Google" id="ProtNLM"/>
    </source>
</evidence>
<name>A0ABW2BQY3_9HYPH</name>
<dbReference type="Proteomes" id="UP001596292">
    <property type="component" value="Unassembled WGS sequence"/>
</dbReference>
<evidence type="ECO:0000313" key="1">
    <source>
        <dbReference type="EMBL" id="MFC6792426.1"/>
    </source>
</evidence>
<gene>
    <name evidence="1" type="ORF">ACFQE0_24430</name>
</gene>
<keyword evidence="2" id="KW-1185">Reference proteome</keyword>
<protein>
    <recommendedName>
        <fullName evidence="3">Phosphate transport system regulatory protein PhoU</fullName>
    </recommendedName>
</protein>
<reference evidence="2" key="1">
    <citation type="journal article" date="2019" name="Int. J. Syst. Evol. Microbiol.">
        <title>The Global Catalogue of Microorganisms (GCM) 10K type strain sequencing project: providing services to taxonomists for standard genome sequencing and annotation.</title>
        <authorList>
            <consortium name="The Broad Institute Genomics Platform"/>
            <consortium name="The Broad Institute Genome Sequencing Center for Infectious Disease"/>
            <person name="Wu L."/>
            <person name="Ma J."/>
        </authorList>
    </citation>
    <scope>NUCLEOTIDE SEQUENCE [LARGE SCALE GENOMIC DNA]</scope>
    <source>
        <strain evidence="2">CCUG 48316</strain>
    </source>
</reference>
<proteinExistence type="predicted"/>
<dbReference type="EMBL" id="JBHSWN010000001">
    <property type="protein sequence ID" value="MFC6792426.1"/>
    <property type="molecule type" value="Genomic_DNA"/>
</dbReference>
<dbReference type="RefSeq" id="WP_378974281.1">
    <property type="nucleotide sequence ID" value="NZ_JBHSWN010000001.1"/>
</dbReference>
<accession>A0ABW2BQY3</accession>
<organism evidence="1 2">
    <name type="scientific">Methylobacterium komagatae</name>
    <dbReference type="NCBI Taxonomy" id="374425"/>
    <lineage>
        <taxon>Bacteria</taxon>
        <taxon>Pseudomonadati</taxon>
        <taxon>Pseudomonadota</taxon>
        <taxon>Alphaproteobacteria</taxon>
        <taxon>Hyphomicrobiales</taxon>
        <taxon>Methylobacteriaceae</taxon>
        <taxon>Methylobacterium</taxon>
    </lineage>
</organism>
<comment type="caution">
    <text evidence="1">The sequence shown here is derived from an EMBL/GenBank/DDBJ whole genome shotgun (WGS) entry which is preliminary data.</text>
</comment>